<evidence type="ECO:0000313" key="3">
    <source>
        <dbReference type="Proteomes" id="UP000092154"/>
    </source>
</evidence>
<protein>
    <submittedName>
        <fullName evidence="2">Uncharacterized protein</fullName>
    </submittedName>
</protein>
<evidence type="ECO:0000256" key="1">
    <source>
        <dbReference type="SAM" id="Phobius"/>
    </source>
</evidence>
<organism evidence="2 3">
    <name type="scientific">Rhizopogon vinicolor AM-OR11-026</name>
    <dbReference type="NCBI Taxonomy" id="1314800"/>
    <lineage>
        <taxon>Eukaryota</taxon>
        <taxon>Fungi</taxon>
        <taxon>Dikarya</taxon>
        <taxon>Basidiomycota</taxon>
        <taxon>Agaricomycotina</taxon>
        <taxon>Agaricomycetes</taxon>
        <taxon>Agaricomycetidae</taxon>
        <taxon>Boletales</taxon>
        <taxon>Suillineae</taxon>
        <taxon>Rhizopogonaceae</taxon>
        <taxon>Rhizopogon</taxon>
    </lineage>
</organism>
<dbReference type="OrthoDB" id="2686251at2759"/>
<dbReference type="STRING" id="1314800.A0A1B7MID6"/>
<gene>
    <name evidence="2" type="ORF">K503DRAFT_618456</name>
</gene>
<keyword evidence="1" id="KW-0812">Transmembrane</keyword>
<proteinExistence type="predicted"/>
<accession>A0A1B7MID6</accession>
<dbReference type="AlphaFoldDB" id="A0A1B7MID6"/>
<dbReference type="EMBL" id="KV449034">
    <property type="protein sequence ID" value="OAX32359.1"/>
    <property type="molecule type" value="Genomic_DNA"/>
</dbReference>
<keyword evidence="1" id="KW-0472">Membrane</keyword>
<reference evidence="2 3" key="1">
    <citation type="submission" date="2016-06" db="EMBL/GenBank/DDBJ databases">
        <title>Comparative genomics of the ectomycorrhizal sister species Rhizopogon vinicolor and Rhizopogon vesiculosus (Basidiomycota: Boletales) reveals a divergence of the mating type B locus.</title>
        <authorList>
            <consortium name="DOE Joint Genome Institute"/>
            <person name="Mujic A.B."/>
            <person name="Kuo A."/>
            <person name="Tritt A."/>
            <person name="Lipzen A."/>
            <person name="Chen C."/>
            <person name="Johnson J."/>
            <person name="Sharma A."/>
            <person name="Barry K."/>
            <person name="Grigoriev I.V."/>
            <person name="Spatafora J.W."/>
        </authorList>
    </citation>
    <scope>NUCLEOTIDE SEQUENCE [LARGE SCALE GENOMIC DNA]</scope>
    <source>
        <strain evidence="2 3">AM-OR11-026</strain>
    </source>
</reference>
<sequence length="505" mass="57081">MISSIFIYATALGIFFYVATILLSGLHSDSPFQTTGSALVRAICNRSTLTPGLVFGRISAIRWILDTSANPEVVEVAAAMIPRVQWPPGLDVSATYGHILDVFVTCVHGSELFMACGKALTHLRVHSLKTTAVDRREEKTWLSCVEYRSYFIRGAFMDARLACNQLGNTDDDGDRQRHITDVRTALRMMVVHGLTDRLSLPDDEELIWFGDLLWRHSDGRTPSCEEFDWLIEFLVDTLGGGRYPDTAGDALLALSAMRGLGSSTRRRRYVDMIIRCMDPDKPRRLRHTALRALSDAREDLSSITHDWMPQGVDTTLLDALSRAILGVAQDFQYDDDFQNRCYLRLISTLAKNDEWCKRLTGDRHLEWCNYLLDNVLGSPFDHNKTYLTMIFLRVDPSGKNSPATPQKRWRLIKRAWNIWGSYLSDDLDSVDIIDALPALVTATRQNVSDPNNDSMRAGLTRDVYRVLRWLEERAATADEAENLIDAALPVVQSFYNELSSYPITS</sequence>
<keyword evidence="3" id="KW-1185">Reference proteome</keyword>
<keyword evidence="1" id="KW-1133">Transmembrane helix</keyword>
<evidence type="ECO:0000313" key="2">
    <source>
        <dbReference type="EMBL" id="OAX32359.1"/>
    </source>
</evidence>
<dbReference type="InParanoid" id="A0A1B7MID6"/>
<feature type="transmembrane region" description="Helical" evidence="1">
    <location>
        <begin position="5"/>
        <end position="26"/>
    </location>
</feature>
<name>A0A1B7MID6_9AGAM</name>
<dbReference type="Proteomes" id="UP000092154">
    <property type="component" value="Unassembled WGS sequence"/>
</dbReference>